<feature type="non-terminal residue" evidence="1">
    <location>
        <position position="1"/>
    </location>
</feature>
<evidence type="ECO:0000313" key="1">
    <source>
        <dbReference type="EMBL" id="RKP16976.1"/>
    </source>
</evidence>
<reference evidence="2" key="1">
    <citation type="journal article" date="2018" name="Nat. Microbiol.">
        <title>Leveraging single-cell genomics to expand the fungal tree of life.</title>
        <authorList>
            <person name="Ahrendt S.R."/>
            <person name="Quandt C.A."/>
            <person name="Ciobanu D."/>
            <person name="Clum A."/>
            <person name="Salamov A."/>
            <person name="Andreopoulos B."/>
            <person name="Cheng J.F."/>
            <person name="Woyke T."/>
            <person name="Pelin A."/>
            <person name="Henrissat B."/>
            <person name="Reynolds N.K."/>
            <person name="Benny G.L."/>
            <person name="Smith M.E."/>
            <person name="James T.Y."/>
            <person name="Grigoriev I.V."/>
        </authorList>
    </citation>
    <scope>NUCLEOTIDE SEQUENCE [LARGE SCALE GENOMIC DNA]</scope>
    <source>
        <strain evidence="2">CSF55</strain>
    </source>
</reference>
<dbReference type="AlphaFoldDB" id="A0A4P9YCH4"/>
<name>A0A4P9YCH4_ROZAC</name>
<gene>
    <name evidence="1" type="ORF">ROZALSC1DRAFT_24682</name>
</gene>
<protein>
    <submittedName>
        <fullName evidence="1">Uncharacterized protein</fullName>
    </submittedName>
</protein>
<dbReference type="EMBL" id="ML006106">
    <property type="protein sequence ID" value="RKP16976.1"/>
    <property type="molecule type" value="Genomic_DNA"/>
</dbReference>
<proteinExistence type="predicted"/>
<dbReference type="Proteomes" id="UP000281549">
    <property type="component" value="Unassembled WGS sequence"/>
</dbReference>
<evidence type="ECO:0000313" key="2">
    <source>
        <dbReference type="Proteomes" id="UP000281549"/>
    </source>
</evidence>
<sequence length="184" mass="20973">KYANNALAMELFGDVVRNCEKKILLNDLPLMVIGPANFLPGFGPSTITKCIIRHSSVDVLDHLIMANAFKESYVLLDVFFYTSSVSTENFHFPVENHMSRLSAAHQFSLFQHDFRLRDLRNELRPLALSKCEPEILPCFYSKLINRNFNLIDAKTMTPSNPPCPMAIKFIHLLVVLSKSFKEPI</sequence>
<accession>A0A4P9YCH4</accession>
<organism evidence="1 2">
    <name type="scientific">Rozella allomycis (strain CSF55)</name>
    <dbReference type="NCBI Taxonomy" id="988480"/>
    <lineage>
        <taxon>Eukaryota</taxon>
        <taxon>Fungi</taxon>
        <taxon>Fungi incertae sedis</taxon>
        <taxon>Cryptomycota</taxon>
        <taxon>Cryptomycota incertae sedis</taxon>
        <taxon>Rozella</taxon>
    </lineage>
</organism>